<feature type="transmembrane region" description="Helical" evidence="6">
    <location>
        <begin position="207"/>
        <end position="227"/>
    </location>
</feature>
<dbReference type="Proteomes" id="UP000003107">
    <property type="component" value="Unassembled WGS sequence"/>
</dbReference>
<feature type="transmembrane region" description="Helical" evidence="6">
    <location>
        <begin position="138"/>
        <end position="162"/>
    </location>
</feature>
<dbReference type="STRING" id="553219.CAMSH0001_0524"/>
<evidence type="ECO:0000313" key="8">
    <source>
        <dbReference type="Proteomes" id="UP000003107"/>
    </source>
</evidence>
<evidence type="ECO:0000256" key="6">
    <source>
        <dbReference type="SAM" id="Phobius"/>
    </source>
</evidence>
<keyword evidence="5 6" id="KW-0472">Membrane</keyword>
<feature type="transmembrane region" description="Helical" evidence="6">
    <location>
        <begin position="73"/>
        <end position="94"/>
    </location>
</feature>
<evidence type="ECO:0000256" key="4">
    <source>
        <dbReference type="ARBA" id="ARBA00022989"/>
    </source>
</evidence>
<dbReference type="PANTHER" id="PTHR30086">
    <property type="entry name" value="ARGININE EXPORTER PROTEIN ARGO"/>
    <property type="match status" value="1"/>
</dbReference>
<dbReference type="GO" id="GO:0042970">
    <property type="term" value="F:homoserine transmembrane transporter activity"/>
    <property type="evidence" value="ECO:0007669"/>
    <property type="project" value="TreeGrafter"/>
</dbReference>
<dbReference type="eggNOG" id="COG1280">
    <property type="taxonomic scope" value="Bacteria"/>
</dbReference>
<feature type="transmembrane region" description="Helical" evidence="6">
    <location>
        <begin position="32"/>
        <end position="52"/>
    </location>
</feature>
<gene>
    <name evidence="7" type="ORF">CAMSH0001_0524</name>
</gene>
<keyword evidence="3 6" id="KW-0812">Transmembrane</keyword>
<protein>
    <submittedName>
        <fullName evidence="7">Translocator protein, LysE family</fullName>
    </submittedName>
</protein>
<feature type="transmembrane region" description="Helical" evidence="6">
    <location>
        <begin position="174"/>
        <end position="195"/>
    </location>
</feature>
<proteinExistence type="predicted"/>
<keyword evidence="8" id="KW-1185">Reference proteome</keyword>
<evidence type="ECO:0000313" key="7">
    <source>
        <dbReference type="EMBL" id="EET80026.1"/>
    </source>
</evidence>
<comment type="subcellular location">
    <subcellularLocation>
        <location evidence="1">Cell membrane</location>
        <topology evidence="1">Multi-pass membrane protein</topology>
    </subcellularLocation>
</comment>
<reference evidence="7 8" key="1">
    <citation type="submission" date="2009-07" db="EMBL/GenBank/DDBJ databases">
        <authorList>
            <person name="Madupu R."/>
            <person name="Sebastian Y."/>
            <person name="Durkin A.S."/>
            <person name="Torralba M."/>
            <person name="Methe B."/>
            <person name="Sutton G.G."/>
            <person name="Strausberg R.L."/>
            <person name="Nelson K.E."/>
        </authorList>
    </citation>
    <scope>NUCLEOTIDE SEQUENCE [LARGE SCALE GENOMIC DNA]</scope>
    <source>
        <strain evidence="7 8">RM3277</strain>
    </source>
</reference>
<accession>C6RFL8</accession>
<organism evidence="7 8">
    <name type="scientific">Campylobacter showae RM3277</name>
    <dbReference type="NCBI Taxonomy" id="553219"/>
    <lineage>
        <taxon>Bacteria</taxon>
        <taxon>Pseudomonadati</taxon>
        <taxon>Campylobacterota</taxon>
        <taxon>Epsilonproteobacteria</taxon>
        <taxon>Campylobacterales</taxon>
        <taxon>Campylobacteraceae</taxon>
        <taxon>Campylobacter</taxon>
    </lineage>
</organism>
<name>C6RFL8_9BACT</name>
<keyword evidence="4 6" id="KW-1133">Transmembrane helix</keyword>
<comment type="caution">
    <text evidence="7">The sequence shown here is derived from an EMBL/GenBank/DDBJ whole genome shotgun (WGS) entry which is preliminary data.</text>
</comment>
<evidence type="ECO:0000256" key="3">
    <source>
        <dbReference type="ARBA" id="ARBA00022692"/>
    </source>
</evidence>
<dbReference type="Pfam" id="PF01810">
    <property type="entry name" value="LysE"/>
    <property type="match status" value="1"/>
</dbReference>
<feature type="transmembrane region" description="Helical" evidence="6">
    <location>
        <begin position="100"/>
        <end position="118"/>
    </location>
</feature>
<feature type="transmembrane region" description="Helical" evidence="6">
    <location>
        <begin position="7"/>
        <end position="26"/>
    </location>
</feature>
<evidence type="ECO:0000256" key="1">
    <source>
        <dbReference type="ARBA" id="ARBA00004651"/>
    </source>
</evidence>
<sequence>MSIFRRLVAVFYLKFIKFDLLFLQNLRRFMNHLLFAVTFFPISLMPGINMTYAMSIGMSLGYVRALPMMSGQLASLAFVGICCMLGVGAVLAHYSFAFKVLNVIAGLYLLYLGAMLFFSKGQLSITKVSQLPSKKQMFLNGAVVCISNPKAWIFLSALLPTFLDANDPFSLSRILSITVTLVFIEFCSLSIYALGGAILKKFLQTHLRLLEIFTAAIICAIGILMMLR</sequence>
<evidence type="ECO:0000256" key="2">
    <source>
        <dbReference type="ARBA" id="ARBA00022475"/>
    </source>
</evidence>
<dbReference type="GO" id="GO:0005886">
    <property type="term" value="C:plasma membrane"/>
    <property type="evidence" value="ECO:0007669"/>
    <property type="project" value="UniProtKB-SubCell"/>
</dbReference>
<dbReference type="AlphaFoldDB" id="C6RFL8"/>
<dbReference type="EMBL" id="ACVQ01000017">
    <property type="protein sequence ID" value="EET80026.1"/>
    <property type="molecule type" value="Genomic_DNA"/>
</dbReference>
<keyword evidence="2" id="KW-1003">Cell membrane</keyword>
<dbReference type="PANTHER" id="PTHR30086:SF5">
    <property type="entry name" value="HOMOGENTISATE EXPORT PROTEIN"/>
    <property type="match status" value="1"/>
</dbReference>
<evidence type="ECO:0000256" key="5">
    <source>
        <dbReference type="ARBA" id="ARBA00023136"/>
    </source>
</evidence>
<dbReference type="InterPro" id="IPR001123">
    <property type="entry name" value="LeuE-type"/>
</dbReference>